<organism evidence="1 2">
    <name type="scientific">Micromonospora andamanensis</name>
    <dbReference type="NCBI Taxonomy" id="1287068"/>
    <lineage>
        <taxon>Bacteria</taxon>
        <taxon>Bacillati</taxon>
        <taxon>Actinomycetota</taxon>
        <taxon>Actinomycetes</taxon>
        <taxon>Micromonosporales</taxon>
        <taxon>Micromonosporaceae</taxon>
        <taxon>Micromonospora</taxon>
    </lineage>
</organism>
<sequence>MIRRTQEEILHRVDQHAAAGEDAFGFRRDLLIDALDIDHARPFLQPDITGQQWDNLRWDSLGGPEAYGREYLWFTVRQILHHRSGSASRAVDKLTELAWLLGRDDVVTAMNTAPYPMYGAPKITAFADGLGWPLHSPAQDPDWRDAFTRMAAGQPCNPDGCVWGCQD</sequence>
<evidence type="ECO:0000313" key="2">
    <source>
        <dbReference type="Proteomes" id="UP000647017"/>
    </source>
</evidence>
<gene>
    <name evidence="1" type="ORF">Van01_16430</name>
</gene>
<dbReference type="Proteomes" id="UP000647017">
    <property type="component" value="Unassembled WGS sequence"/>
</dbReference>
<dbReference type="EMBL" id="BOOZ01000006">
    <property type="protein sequence ID" value="GIJ08429.1"/>
    <property type="molecule type" value="Genomic_DNA"/>
</dbReference>
<keyword evidence="2" id="KW-1185">Reference proteome</keyword>
<proteinExistence type="predicted"/>
<protein>
    <submittedName>
        <fullName evidence="1">Uncharacterized protein</fullName>
    </submittedName>
</protein>
<comment type="caution">
    <text evidence="1">The sequence shown here is derived from an EMBL/GenBank/DDBJ whole genome shotgun (WGS) entry which is preliminary data.</text>
</comment>
<dbReference type="RefSeq" id="WP_239098939.1">
    <property type="nucleotide sequence ID" value="NZ_BOOZ01000006.1"/>
</dbReference>
<accession>A0ABQ4HRZ6</accession>
<name>A0ABQ4HRZ6_9ACTN</name>
<reference evidence="1 2" key="1">
    <citation type="submission" date="2021-01" db="EMBL/GenBank/DDBJ databases">
        <title>Whole genome shotgun sequence of Verrucosispora andamanensis NBRC 109075.</title>
        <authorList>
            <person name="Komaki H."/>
            <person name="Tamura T."/>
        </authorList>
    </citation>
    <scope>NUCLEOTIDE SEQUENCE [LARGE SCALE GENOMIC DNA]</scope>
    <source>
        <strain evidence="1 2">NBRC 109075</strain>
    </source>
</reference>
<evidence type="ECO:0000313" key="1">
    <source>
        <dbReference type="EMBL" id="GIJ08429.1"/>
    </source>
</evidence>